<feature type="transmembrane region" description="Helical" evidence="1">
    <location>
        <begin position="77"/>
        <end position="96"/>
    </location>
</feature>
<keyword evidence="3" id="KW-1185">Reference proteome</keyword>
<evidence type="ECO:0000313" key="3">
    <source>
        <dbReference type="Proteomes" id="UP000653156"/>
    </source>
</evidence>
<keyword evidence="1" id="KW-1133">Transmembrane helix</keyword>
<name>A0A892ZFH7_9NEIS</name>
<protein>
    <submittedName>
        <fullName evidence="2">Uncharacterized protein</fullName>
    </submittedName>
</protein>
<evidence type="ECO:0000313" key="2">
    <source>
        <dbReference type="EMBL" id="QRQ81320.1"/>
    </source>
</evidence>
<dbReference type="Proteomes" id="UP000653156">
    <property type="component" value="Chromosome"/>
</dbReference>
<dbReference type="EMBL" id="CP069798">
    <property type="protein sequence ID" value="QRQ81320.1"/>
    <property type="molecule type" value="Genomic_DNA"/>
</dbReference>
<feature type="transmembrane region" description="Helical" evidence="1">
    <location>
        <begin position="26"/>
        <end position="48"/>
    </location>
</feature>
<accession>A0A892ZFH7</accession>
<dbReference type="RefSeq" id="WP_230338615.1">
    <property type="nucleotide sequence ID" value="NZ_CP069798.1"/>
</dbReference>
<dbReference type="AlphaFoldDB" id="A0A892ZFH7"/>
<gene>
    <name evidence="2" type="ORF">JQU52_11450</name>
</gene>
<proteinExistence type="predicted"/>
<dbReference type="KEGG" id="ptes:JQU52_11450"/>
<organism evidence="2 3">
    <name type="scientific">Paralysiella testudinis</name>
    <dbReference type="NCBI Taxonomy" id="2809020"/>
    <lineage>
        <taxon>Bacteria</taxon>
        <taxon>Pseudomonadati</taxon>
        <taxon>Pseudomonadota</taxon>
        <taxon>Betaproteobacteria</taxon>
        <taxon>Neisseriales</taxon>
        <taxon>Neisseriaceae</taxon>
        <taxon>Paralysiella</taxon>
    </lineage>
</organism>
<keyword evidence="1" id="KW-0472">Membrane</keyword>
<feature type="transmembrane region" description="Helical" evidence="1">
    <location>
        <begin position="55"/>
        <end position="71"/>
    </location>
</feature>
<evidence type="ECO:0000256" key="1">
    <source>
        <dbReference type="SAM" id="Phobius"/>
    </source>
</evidence>
<keyword evidence="1" id="KW-0812">Transmembrane</keyword>
<sequence length="115" mass="12098">MKNPSLTLPLVLIVAGAIWFLKTTDILPATAVLMAVGLGVAGAVVLLIDGINKQSVIAGPMLMYIGAAIYVRSEYLLGYSPLIALGMMLLGGLMLLSRSDLVPHKRSKIQPPAAK</sequence>
<reference evidence="2" key="1">
    <citation type="submission" date="2021-02" db="EMBL/GenBank/DDBJ databases">
        <title>Neisseriaceae sp. 26B isolated from the cloaca of a Common Toad-headed Turtle (Mesoclemmys nasuta).</title>
        <authorList>
            <person name="Spergser J."/>
            <person name="Busse H.-J."/>
        </authorList>
    </citation>
    <scope>NUCLEOTIDE SEQUENCE</scope>
    <source>
        <strain evidence="2">26B</strain>
    </source>
</reference>